<keyword evidence="3" id="KW-1185">Reference proteome</keyword>
<dbReference type="AlphaFoldDB" id="A0A1D7QDC1"/>
<accession>A0A1D7QDC1</accession>
<keyword evidence="2" id="KW-0378">Hydrolase</keyword>
<dbReference type="InterPro" id="IPR007484">
    <property type="entry name" value="Peptidase_M28"/>
</dbReference>
<dbReference type="GO" id="GO:0008235">
    <property type="term" value="F:metalloexopeptidase activity"/>
    <property type="evidence" value="ECO:0007669"/>
    <property type="project" value="InterPro"/>
</dbReference>
<reference evidence="2 3" key="1">
    <citation type="submission" date="2016-08" db="EMBL/GenBank/DDBJ databases">
        <authorList>
            <person name="Seilhamer J.J."/>
        </authorList>
    </citation>
    <scope>NUCLEOTIDE SEQUENCE [LARGE SCALE GENOMIC DNA]</scope>
    <source>
        <strain evidence="2 3">DX4</strain>
    </source>
</reference>
<dbReference type="EMBL" id="CP017141">
    <property type="protein sequence ID" value="AOM76703.1"/>
    <property type="molecule type" value="Genomic_DNA"/>
</dbReference>
<dbReference type="Pfam" id="PF04389">
    <property type="entry name" value="Peptidase_M28"/>
    <property type="match status" value="1"/>
</dbReference>
<dbReference type="SUPFAM" id="SSF53187">
    <property type="entry name" value="Zn-dependent exopeptidases"/>
    <property type="match status" value="1"/>
</dbReference>
<evidence type="ECO:0000259" key="1">
    <source>
        <dbReference type="Pfam" id="PF04389"/>
    </source>
</evidence>
<name>A0A1D7QDC1_9SPHI</name>
<gene>
    <name evidence="2" type="ORF">BFS30_05730</name>
</gene>
<dbReference type="RefSeq" id="WP_069378397.1">
    <property type="nucleotide sequence ID" value="NZ_CP017141.1"/>
</dbReference>
<proteinExistence type="predicted"/>
<keyword evidence="2" id="KW-0031">Aminopeptidase</keyword>
<dbReference type="KEGG" id="psty:BFS30_05730"/>
<dbReference type="InterPro" id="IPR045175">
    <property type="entry name" value="M28_fam"/>
</dbReference>
<feature type="domain" description="Peptidase M28" evidence="1">
    <location>
        <begin position="182"/>
        <end position="368"/>
    </location>
</feature>
<dbReference type="OrthoDB" id="9764939at2"/>
<dbReference type="Proteomes" id="UP000094313">
    <property type="component" value="Chromosome"/>
</dbReference>
<dbReference type="PANTHER" id="PTHR12147">
    <property type="entry name" value="METALLOPEPTIDASE M28 FAMILY MEMBER"/>
    <property type="match status" value="1"/>
</dbReference>
<evidence type="ECO:0000313" key="3">
    <source>
        <dbReference type="Proteomes" id="UP000094313"/>
    </source>
</evidence>
<dbReference type="GO" id="GO:0004177">
    <property type="term" value="F:aminopeptidase activity"/>
    <property type="evidence" value="ECO:0007669"/>
    <property type="project" value="UniProtKB-KW"/>
</dbReference>
<dbReference type="PANTHER" id="PTHR12147:SF26">
    <property type="entry name" value="PEPTIDASE M28 DOMAIN-CONTAINING PROTEIN"/>
    <property type="match status" value="1"/>
</dbReference>
<keyword evidence="2" id="KW-0645">Protease</keyword>
<organism evidence="2 3">
    <name type="scientific">Pedobacter steynii</name>
    <dbReference type="NCBI Taxonomy" id="430522"/>
    <lineage>
        <taxon>Bacteria</taxon>
        <taxon>Pseudomonadati</taxon>
        <taxon>Bacteroidota</taxon>
        <taxon>Sphingobacteriia</taxon>
        <taxon>Sphingobacteriales</taxon>
        <taxon>Sphingobacteriaceae</taxon>
        <taxon>Pedobacter</taxon>
    </lineage>
</organism>
<dbReference type="Gene3D" id="3.40.630.10">
    <property type="entry name" value="Zn peptidases"/>
    <property type="match status" value="1"/>
</dbReference>
<dbReference type="GO" id="GO:0006508">
    <property type="term" value="P:proteolysis"/>
    <property type="evidence" value="ECO:0007669"/>
    <property type="project" value="InterPro"/>
</dbReference>
<evidence type="ECO:0000313" key="2">
    <source>
        <dbReference type="EMBL" id="AOM76703.1"/>
    </source>
</evidence>
<protein>
    <submittedName>
        <fullName evidence="2">Aminopeptidase</fullName>
    </submittedName>
</protein>
<sequence>MKKYLFILFLLQANPVLSQDIRTARKILDTLTSKTMWGRGYTKDGMSKAADFISSSFKAYGLSPMNGKTFKQHFSYPANTFPGKMAVRLNGKSLIPGKEFVVMPESKGLQGRARLYQKDSITFIHPEQRIILLLSDKLTWSVAPEQSDYTGITVLKTAISGKPQDIELDIENRLQPEFQASNICGLVKGTSKSDSILVMTAHYDHLGGMGADIYFPGANDNASGVSLLLTLARYYARHPQPYSIAFLCFAGEEDGLAGSKYFTEHPLLDLRKIRFLTNVDMVGTGENGITVVNATVHLKEFTLLQKINEEKKYLVKINPRGKAANSDHYFFTEKGVPAFFLYTQGGISAYHDVNDAAFTLPFTEYEDLFRLFVDFHKELMK</sequence>